<dbReference type="InterPro" id="IPR018727">
    <property type="entry name" value="DUF2267"/>
</dbReference>
<name>A0AAE3Z814_9ACTN</name>
<organism evidence="1 2">
    <name type="scientific">Haloactinomyces albus</name>
    <dbReference type="NCBI Taxonomy" id="1352928"/>
    <lineage>
        <taxon>Bacteria</taxon>
        <taxon>Bacillati</taxon>
        <taxon>Actinomycetota</taxon>
        <taxon>Actinomycetes</taxon>
        <taxon>Actinopolysporales</taxon>
        <taxon>Actinopolysporaceae</taxon>
        <taxon>Haloactinomyces</taxon>
    </lineage>
</organism>
<proteinExistence type="predicted"/>
<dbReference type="Gene3D" id="1.10.490.110">
    <property type="entry name" value="Uncharacterized conserved protein DUF2267"/>
    <property type="match status" value="1"/>
</dbReference>
<dbReference type="Pfam" id="PF10025">
    <property type="entry name" value="DUF2267"/>
    <property type="match status" value="1"/>
</dbReference>
<dbReference type="Proteomes" id="UP001180845">
    <property type="component" value="Unassembled WGS sequence"/>
</dbReference>
<protein>
    <submittedName>
        <fullName evidence="1">Uncharacterized protein (DUF2267 family)</fullName>
    </submittedName>
</protein>
<dbReference type="EMBL" id="JAVDXW010000001">
    <property type="protein sequence ID" value="MDR7300036.1"/>
    <property type="molecule type" value="Genomic_DNA"/>
</dbReference>
<dbReference type="RefSeq" id="WP_310268128.1">
    <property type="nucleotide sequence ID" value="NZ_JAVDXW010000001.1"/>
</dbReference>
<accession>A0AAE3Z814</accession>
<evidence type="ECO:0000313" key="2">
    <source>
        <dbReference type="Proteomes" id="UP001180845"/>
    </source>
</evidence>
<evidence type="ECO:0000313" key="1">
    <source>
        <dbReference type="EMBL" id="MDR7300036.1"/>
    </source>
</evidence>
<keyword evidence="2" id="KW-1185">Reference proteome</keyword>
<sequence length="137" mass="15127">MQHDAFIGQVQQRAQLASRGEAEAATRAAMETLGERVPEQLADHVASQLPQEIGENFRRTEVFSGAGTGERFDLNEFIQRMSERSGMDEPKATYAARVVFEVLREATQGGVMDKVRDALPEQLRELVDAGSSGEMQT</sequence>
<gene>
    <name evidence="1" type="ORF">JOF55_000217</name>
</gene>
<dbReference type="AlphaFoldDB" id="A0AAE3Z814"/>
<reference evidence="1" key="1">
    <citation type="submission" date="2023-07" db="EMBL/GenBank/DDBJ databases">
        <title>Sequencing the genomes of 1000 actinobacteria strains.</title>
        <authorList>
            <person name="Klenk H.-P."/>
        </authorList>
    </citation>
    <scope>NUCLEOTIDE SEQUENCE</scope>
    <source>
        <strain evidence="1">DSM 45977</strain>
    </source>
</reference>
<dbReference type="InterPro" id="IPR038282">
    <property type="entry name" value="DUF2267_sf"/>
</dbReference>
<comment type="caution">
    <text evidence="1">The sequence shown here is derived from an EMBL/GenBank/DDBJ whole genome shotgun (WGS) entry which is preliminary data.</text>
</comment>